<protein>
    <submittedName>
        <fullName evidence="2">Uncharacterized protein</fullName>
    </submittedName>
</protein>
<feature type="compositionally biased region" description="Polar residues" evidence="1">
    <location>
        <begin position="383"/>
        <end position="403"/>
    </location>
</feature>
<comment type="caution">
    <text evidence="2">The sequence shown here is derived from an EMBL/GenBank/DDBJ whole genome shotgun (WGS) entry which is preliminary data.</text>
</comment>
<feature type="region of interest" description="Disordered" evidence="1">
    <location>
        <begin position="118"/>
        <end position="164"/>
    </location>
</feature>
<feature type="compositionally biased region" description="Low complexity" evidence="1">
    <location>
        <begin position="147"/>
        <end position="161"/>
    </location>
</feature>
<dbReference type="EMBL" id="JAEFCI010002079">
    <property type="protein sequence ID" value="KAG5462475.1"/>
    <property type="molecule type" value="Genomic_DNA"/>
</dbReference>
<proteinExistence type="predicted"/>
<feature type="compositionally biased region" description="Polar residues" evidence="1">
    <location>
        <begin position="137"/>
        <end position="146"/>
    </location>
</feature>
<organism evidence="2 3">
    <name type="scientific">Olpidium bornovanus</name>
    <dbReference type="NCBI Taxonomy" id="278681"/>
    <lineage>
        <taxon>Eukaryota</taxon>
        <taxon>Fungi</taxon>
        <taxon>Fungi incertae sedis</taxon>
        <taxon>Olpidiomycota</taxon>
        <taxon>Olpidiomycotina</taxon>
        <taxon>Olpidiomycetes</taxon>
        <taxon>Olpidiales</taxon>
        <taxon>Olpidiaceae</taxon>
        <taxon>Olpidium</taxon>
    </lineage>
</organism>
<accession>A0A8H8A007</accession>
<feature type="region of interest" description="Disordered" evidence="1">
    <location>
        <begin position="67"/>
        <end position="97"/>
    </location>
</feature>
<evidence type="ECO:0000313" key="2">
    <source>
        <dbReference type="EMBL" id="KAG5462475.1"/>
    </source>
</evidence>
<keyword evidence="3" id="KW-1185">Reference proteome</keyword>
<evidence type="ECO:0000256" key="1">
    <source>
        <dbReference type="SAM" id="MobiDB-lite"/>
    </source>
</evidence>
<name>A0A8H8A007_9FUNG</name>
<feature type="compositionally biased region" description="Polar residues" evidence="1">
    <location>
        <begin position="323"/>
        <end position="337"/>
    </location>
</feature>
<feature type="region of interest" description="Disordered" evidence="1">
    <location>
        <begin position="382"/>
        <end position="425"/>
    </location>
</feature>
<feature type="non-terminal residue" evidence="2">
    <location>
        <position position="455"/>
    </location>
</feature>
<evidence type="ECO:0000313" key="3">
    <source>
        <dbReference type="Proteomes" id="UP000673691"/>
    </source>
</evidence>
<dbReference type="Proteomes" id="UP000673691">
    <property type="component" value="Unassembled WGS sequence"/>
</dbReference>
<reference evidence="2 3" key="1">
    <citation type="journal article" name="Sci. Rep.">
        <title>Genome-scale phylogenetic analyses confirm Olpidium as the closest living zoosporic fungus to the non-flagellated, terrestrial fungi.</title>
        <authorList>
            <person name="Chang Y."/>
            <person name="Rochon D."/>
            <person name="Sekimoto S."/>
            <person name="Wang Y."/>
            <person name="Chovatia M."/>
            <person name="Sandor L."/>
            <person name="Salamov A."/>
            <person name="Grigoriev I.V."/>
            <person name="Stajich J.E."/>
            <person name="Spatafora J.W."/>
        </authorList>
    </citation>
    <scope>NUCLEOTIDE SEQUENCE [LARGE SCALE GENOMIC DNA]</scope>
    <source>
        <strain evidence="2">S191</strain>
    </source>
</reference>
<dbReference type="AlphaFoldDB" id="A0A8H8A007"/>
<feature type="region of interest" description="Disordered" evidence="1">
    <location>
        <begin position="264"/>
        <end position="338"/>
    </location>
</feature>
<sequence length="455" mass="48511">MTAYGAGVDPYSAYYQHHQHHQHHQHQHQHQHQPALYPGPAAPAPSALGAAPVAVPATWCVGRGRGSFASRDAAPRVEEDDDGSSGGTPHDAYQQQAAPGAAGYFAYPQQAAAYSDPSAGAYTSAAPEPDVPPGVAPQTQSAATWYQTQTQQQQQQQQQQQSHAEPYYAGYAQYHPPPHQYAAPSAGPQVYAAYSQPVVNYQAPPVIYPQPYDSSAYAQPTYSAGSTTIVQPTYSAGATSIVQPTYSAGATSIVQPTPAEVNYYYQPTPPLPTSPQPGTAPVSPQKALSSPRKPGTAPVGVPQAKPDAVTKAKPSVGAAKPSSLPSRSQNPRPQQVGVQKLRWLSPKIWPARLLMRRWLQEPAYLSVKSKKKVALGDAFDLPSSAQSGATSQETTPQATSQNGVPVAAPEDTSLKQPKVKKKSDQIEWPEALKGYVSRAFASCEGNRDAVEKELH</sequence>
<gene>
    <name evidence="2" type="ORF">BJ554DRAFT_4947</name>
</gene>
<feature type="compositionally biased region" description="Basic residues" evidence="1">
    <location>
        <begin position="17"/>
        <end position="31"/>
    </location>
</feature>
<feature type="region of interest" description="Disordered" evidence="1">
    <location>
        <begin position="17"/>
        <end position="38"/>
    </location>
</feature>